<keyword evidence="1" id="KW-0472">Membrane</keyword>
<organism evidence="2 3">
    <name type="scientific">Clostridium sardiniense</name>
    <name type="common">Clostridium absonum</name>
    <dbReference type="NCBI Taxonomy" id="29369"/>
    <lineage>
        <taxon>Bacteria</taxon>
        <taxon>Bacillati</taxon>
        <taxon>Bacillota</taxon>
        <taxon>Clostridia</taxon>
        <taxon>Eubacteriales</taxon>
        <taxon>Clostridiaceae</taxon>
        <taxon>Clostridium</taxon>
    </lineage>
</organism>
<feature type="transmembrane region" description="Helical" evidence="1">
    <location>
        <begin position="186"/>
        <end position="206"/>
    </location>
</feature>
<keyword evidence="1" id="KW-1133">Transmembrane helix</keyword>
<feature type="transmembrane region" description="Helical" evidence="1">
    <location>
        <begin position="79"/>
        <end position="103"/>
    </location>
</feature>
<feature type="transmembrane region" description="Helical" evidence="1">
    <location>
        <begin position="15"/>
        <end position="33"/>
    </location>
</feature>
<keyword evidence="1" id="KW-0812">Transmembrane</keyword>
<sequence length="212" mass="24208">MGNLLKIEFFIQKKFAKSFIIALIFMSAIFIVNGGSESIYIMGSFMIFYLIVSTIELSKRNKFQIYLSSLPIKKSTYILSKYISALIYITFINILTYIMYRLISIIIPPTMEVNTAVIILAIFIELLYISILEPIFITINYKYYKIANIIAVVSFFIISNILIDGYLNGDFADVISDNILLNPKPILLLIGAIVSIISFIISNIIYNRMDVK</sequence>
<comment type="caution">
    <text evidence="2">The sequence shown here is derived from an EMBL/GenBank/DDBJ whole genome shotgun (WGS) entry which is preliminary data.</text>
</comment>
<evidence type="ECO:0000256" key="1">
    <source>
        <dbReference type="SAM" id="Phobius"/>
    </source>
</evidence>
<feature type="transmembrane region" description="Helical" evidence="1">
    <location>
        <begin position="146"/>
        <end position="166"/>
    </location>
</feature>
<dbReference type="EMBL" id="JAIKTU010000004">
    <property type="protein sequence ID" value="MBY0755097.1"/>
    <property type="molecule type" value="Genomic_DNA"/>
</dbReference>
<gene>
    <name evidence="2" type="ORF">K5V21_06470</name>
</gene>
<dbReference type="RefSeq" id="WP_221860101.1">
    <property type="nucleotide sequence ID" value="NZ_JAIKTU010000004.1"/>
</dbReference>
<proteinExistence type="predicted"/>
<dbReference type="InterPro" id="IPR025699">
    <property type="entry name" value="ABC2_memb-like"/>
</dbReference>
<keyword evidence="3" id="KW-1185">Reference proteome</keyword>
<name>A0ABS7KWP5_CLOSR</name>
<dbReference type="Pfam" id="PF13346">
    <property type="entry name" value="ABC2_membrane_5"/>
    <property type="match status" value="1"/>
</dbReference>
<dbReference type="PANTHER" id="PTHR41309">
    <property type="entry name" value="MEMBRANE PROTEIN-RELATED"/>
    <property type="match status" value="1"/>
</dbReference>
<reference evidence="2 3" key="1">
    <citation type="journal article" date="2021" name="Cell Host Microbe">
        <title>in vivo commensal control of Clostridioides difficile virulence.</title>
        <authorList>
            <person name="Girinathan B.P."/>
            <person name="Dibenedetto N."/>
            <person name="Worley J.N."/>
            <person name="Peltier J."/>
            <person name="Arrieta-Ortiz M.L."/>
            <person name="Rupa Christinal Immanuel S."/>
            <person name="Lavin R."/>
            <person name="Delaney M.L."/>
            <person name="Cummins C."/>
            <person name="Hoffmann M."/>
            <person name="Luo Y."/>
            <person name="Gonzalez-Escalona N."/>
            <person name="Allard M."/>
            <person name="Onderdonk A.B."/>
            <person name="Gerber G.K."/>
            <person name="Sonenshein A.L."/>
            <person name="Baliga N."/>
            <person name="Dupuy B."/>
            <person name="Bry L."/>
        </authorList>
    </citation>
    <scope>NUCLEOTIDE SEQUENCE [LARGE SCALE GENOMIC DNA]</scope>
    <source>
        <strain evidence="2 3">DSM 599</strain>
    </source>
</reference>
<dbReference type="Proteomes" id="UP001299068">
    <property type="component" value="Unassembled WGS sequence"/>
</dbReference>
<evidence type="ECO:0000313" key="3">
    <source>
        <dbReference type="Proteomes" id="UP001299068"/>
    </source>
</evidence>
<accession>A0ABS7KWP5</accession>
<protein>
    <submittedName>
        <fullName evidence="2">ABC-2 transporter permease</fullName>
    </submittedName>
</protein>
<feature type="transmembrane region" description="Helical" evidence="1">
    <location>
        <begin position="115"/>
        <end position="139"/>
    </location>
</feature>
<dbReference type="PANTHER" id="PTHR41309:SF2">
    <property type="entry name" value="MEMBRANE PROTEIN"/>
    <property type="match status" value="1"/>
</dbReference>
<feature type="transmembrane region" description="Helical" evidence="1">
    <location>
        <begin position="39"/>
        <end position="58"/>
    </location>
</feature>
<evidence type="ECO:0000313" key="2">
    <source>
        <dbReference type="EMBL" id="MBY0755097.1"/>
    </source>
</evidence>